<dbReference type="Pfam" id="PF23357">
    <property type="entry name" value="DUF7088"/>
    <property type="match status" value="1"/>
</dbReference>
<name>A0ABM8UWV1_9BACT</name>
<dbReference type="Proteomes" id="UP000679725">
    <property type="component" value="Unassembled WGS sequence"/>
</dbReference>
<gene>
    <name evidence="4" type="ORF">DYBT9623_04852</name>
</gene>
<evidence type="ECO:0000259" key="3">
    <source>
        <dbReference type="Pfam" id="PF23357"/>
    </source>
</evidence>
<comment type="caution">
    <text evidence="4">The sequence shown here is derived from an EMBL/GenBank/DDBJ whole genome shotgun (WGS) entry which is preliminary data.</text>
</comment>
<feature type="transmembrane region" description="Helical" evidence="1">
    <location>
        <begin position="7"/>
        <end position="29"/>
    </location>
</feature>
<accession>A0ABM8UWV1</accession>
<dbReference type="EMBL" id="CAJRAU010000009">
    <property type="protein sequence ID" value="CAG5073661.1"/>
    <property type="molecule type" value="Genomic_DNA"/>
</dbReference>
<feature type="domain" description="ABC-type uncharacterised transport system" evidence="2">
    <location>
        <begin position="191"/>
        <end position="489"/>
    </location>
</feature>
<feature type="domain" description="DUF7088" evidence="3">
    <location>
        <begin position="35"/>
        <end position="145"/>
    </location>
</feature>
<keyword evidence="1" id="KW-0812">Transmembrane</keyword>
<keyword evidence="5" id="KW-1185">Reference proteome</keyword>
<feature type="transmembrane region" description="Helical" evidence="1">
    <location>
        <begin position="523"/>
        <end position="546"/>
    </location>
</feature>
<dbReference type="InterPro" id="IPR019863">
    <property type="entry name" value="Motility-assoc_ABC-rel_GldG"/>
</dbReference>
<keyword evidence="1" id="KW-0472">Membrane</keyword>
<proteinExistence type="predicted"/>
<reference evidence="4 5" key="1">
    <citation type="submission" date="2021-04" db="EMBL/GenBank/DDBJ databases">
        <authorList>
            <person name="Rodrigo-Torres L."/>
            <person name="Arahal R. D."/>
            <person name="Lucena T."/>
        </authorList>
    </citation>
    <scope>NUCLEOTIDE SEQUENCE [LARGE SCALE GENOMIC DNA]</scope>
    <source>
        <strain evidence="4 5">CECT 9623</strain>
    </source>
</reference>
<protein>
    <recommendedName>
        <fullName evidence="6">Gliding-associated ABC transporter substrate-binding component GldG</fullName>
    </recommendedName>
</protein>
<evidence type="ECO:0000313" key="5">
    <source>
        <dbReference type="Proteomes" id="UP000679725"/>
    </source>
</evidence>
<dbReference type="InterPro" id="IPR019196">
    <property type="entry name" value="ABC_transp_unknown"/>
</dbReference>
<evidence type="ECO:0000313" key="4">
    <source>
        <dbReference type="EMBL" id="CAG5073661.1"/>
    </source>
</evidence>
<dbReference type="RefSeq" id="WP_215236112.1">
    <property type="nucleotide sequence ID" value="NZ_CAJRAU010000009.1"/>
</dbReference>
<organism evidence="4 5">
    <name type="scientific">Dyadobacter linearis</name>
    <dbReference type="NCBI Taxonomy" id="2823330"/>
    <lineage>
        <taxon>Bacteria</taxon>
        <taxon>Pseudomonadati</taxon>
        <taxon>Bacteroidota</taxon>
        <taxon>Cytophagia</taxon>
        <taxon>Cytophagales</taxon>
        <taxon>Spirosomataceae</taxon>
        <taxon>Dyadobacter</taxon>
    </lineage>
</organism>
<keyword evidence="1" id="KW-1133">Transmembrane helix</keyword>
<evidence type="ECO:0000259" key="2">
    <source>
        <dbReference type="Pfam" id="PF09822"/>
    </source>
</evidence>
<evidence type="ECO:0000256" key="1">
    <source>
        <dbReference type="SAM" id="Phobius"/>
    </source>
</evidence>
<dbReference type="InterPro" id="IPR055396">
    <property type="entry name" value="DUF7088"/>
</dbReference>
<dbReference type="NCBIfam" id="TIGR03521">
    <property type="entry name" value="GldG"/>
    <property type="match status" value="1"/>
</dbReference>
<sequence length="554" mass="61942">MLVKSTILRIVLLITFLAGLNWLASLFFFRLDLTEDKRYSISEATKELLGSLEKDIIVNVYLSGEFPAGFERLESATRETLEEFKTFSNGHLTVNYSDPSSATSEDQRQKQYMNLVDRGLTPTNVFANEDGKRTEKIIFPGAIVQADTLAVPVQLLKGNKTSSSEDQLNQSYEGVEFELASAIRLLANPDRKKIGLIVSHTKISPARLSDLIATIQQHYDVFLDMNNPESYDGLDALLVMKPDSAFSDDDKYKLDQYVVSGGKAMFFIDGAKVDSVSLDGNYAQPNDLNLNDLFFKWGVRVNTNLIKDLNCADILLNVGTRGDAPEIKPLPWRFYPLLNNFGPHTITRNLNAVYTRFLSSIDTVGGAANIQKMPLMFTSPYTQVVNAPALVGYNEARKDPEASEYRGGAKLAAVLLEGSFNSLFQNRILPNDPRSAKFKGEGNGGKVIICSDGDVIVNDFDYKRNAPLPLGYDRVSQQTFGNKDFVMNALDYLTDANGLISARNKEINIRALDKIKLQENRKFWQGLNLLLPIALIGIFGALRYYLRLRKFTRI</sequence>
<evidence type="ECO:0008006" key="6">
    <source>
        <dbReference type="Google" id="ProtNLM"/>
    </source>
</evidence>
<dbReference type="Pfam" id="PF09822">
    <property type="entry name" value="ABC_transp_aux"/>
    <property type="match status" value="1"/>
</dbReference>